<feature type="transmembrane region" description="Helical" evidence="8">
    <location>
        <begin position="316"/>
        <end position="335"/>
    </location>
</feature>
<feature type="domain" description="Citrate transporter-like" evidence="9">
    <location>
        <begin position="29"/>
        <end position="355"/>
    </location>
</feature>
<keyword evidence="3" id="KW-0813">Transport</keyword>
<evidence type="ECO:0000259" key="9">
    <source>
        <dbReference type="Pfam" id="PF03600"/>
    </source>
</evidence>
<evidence type="ECO:0000256" key="2">
    <source>
        <dbReference type="ARBA" id="ARBA00009843"/>
    </source>
</evidence>
<feature type="transmembrane region" description="Helical" evidence="8">
    <location>
        <begin position="32"/>
        <end position="51"/>
    </location>
</feature>
<dbReference type="PRINTS" id="PR00758">
    <property type="entry name" value="ARSENICPUMP"/>
</dbReference>
<reference evidence="11" key="1">
    <citation type="journal article" date="2019" name="Int. J. Syst. Evol. Microbiol.">
        <title>The Global Catalogue of Microorganisms (GCM) 10K type strain sequencing project: providing services to taxonomists for standard genome sequencing and annotation.</title>
        <authorList>
            <consortium name="The Broad Institute Genomics Platform"/>
            <consortium name="The Broad Institute Genome Sequencing Center for Infectious Disease"/>
            <person name="Wu L."/>
            <person name="Ma J."/>
        </authorList>
    </citation>
    <scope>NUCLEOTIDE SEQUENCE [LARGE SCALE GENOMIC DNA]</scope>
    <source>
        <strain evidence="11">CGMCC 4.5798</strain>
    </source>
</reference>
<keyword evidence="6 8" id="KW-1133">Transmembrane helix</keyword>
<feature type="transmembrane region" description="Helical" evidence="8">
    <location>
        <begin position="180"/>
        <end position="201"/>
    </location>
</feature>
<dbReference type="PANTHER" id="PTHR43302:SF5">
    <property type="entry name" value="TRANSPORTER ARSB-RELATED"/>
    <property type="match status" value="1"/>
</dbReference>
<accession>A0ABW0S6T8</accession>
<organism evidence="10 11">
    <name type="scientific">Massilia aerilata</name>
    <dbReference type="NCBI Taxonomy" id="453817"/>
    <lineage>
        <taxon>Bacteria</taxon>
        <taxon>Pseudomonadati</taxon>
        <taxon>Pseudomonadota</taxon>
        <taxon>Betaproteobacteria</taxon>
        <taxon>Burkholderiales</taxon>
        <taxon>Oxalobacteraceae</taxon>
        <taxon>Telluria group</taxon>
        <taxon>Massilia</taxon>
    </lineage>
</organism>
<dbReference type="CDD" id="cd01118">
    <property type="entry name" value="ArsB_permease"/>
    <property type="match status" value="1"/>
</dbReference>
<evidence type="ECO:0000256" key="4">
    <source>
        <dbReference type="ARBA" id="ARBA00022475"/>
    </source>
</evidence>
<dbReference type="Proteomes" id="UP001596086">
    <property type="component" value="Unassembled WGS sequence"/>
</dbReference>
<protein>
    <submittedName>
        <fullName evidence="10">Arsenic transporter</fullName>
    </submittedName>
</protein>
<comment type="similarity">
    <text evidence="2">Belongs to the CitM (TC 2.A.11) transporter family.</text>
</comment>
<feature type="transmembrane region" description="Helical" evidence="8">
    <location>
        <begin position="369"/>
        <end position="386"/>
    </location>
</feature>
<evidence type="ECO:0000256" key="3">
    <source>
        <dbReference type="ARBA" id="ARBA00022448"/>
    </source>
</evidence>
<sequence length="420" mass="43866">MLQLPLSPAVVLPIALLSTAGVLVRPFRVAEAWWAVLGALLLLLTGQVELAELARAVGQGTDVYLFLIGMMLIAEMARITGLFDWIAAHAVGWARGAASRLFCIVYAVGILVTTFMSNDATAVVLTPAVLAAARAAKLERPLPHLFACALIANAASFVLPVSNPANLVVYASRMPPLLDWLRLFLLPSAIAIAVTFAALYWTQRADLKLRLNEDAEVPPLSGDAKTVAGGIGLMAVLLLVASSRGIDLGWPSFAAGLATFVVVFLRARPAALSAAREMSWSVLPLVGGLFVLVAALSKIGVADALARMLEQLHATAPAWSAWAAGIATALVSNIANNLPAGLIAGATMAASHAAPNVSAATLIGINLGPNLSVTGSLATVLWLTVLRREGIEVGFWQFLKVGAIVMPLALLPCLWAVAFS</sequence>
<feature type="transmembrane region" description="Helical" evidence="8">
    <location>
        <begin position="279"/>
        <end position="296"/>
    </location>
</feature>
<evidence type="ECO:0000256" key="1">
    <source>
        <dbReference type="ARBA" id="ARBA00004651"/>
    </source>
</evidence>
<name>A0ABW0S6T8_9BURK</name>
<dbReference type="EMBL" id="JBHSMZ010000017">
    <property type="protein sequence ID" value="MFC5551287.1"/>
    <property type="molecule type" value="Genomic_DNA"/>
</dbReference>
<feature type="transmembrane region" description="Helical" evidence="8">
    <location>
        <begin position="106"/>
        <end position="130"/>
    </location>
</feature>
<dbReference type="PANTHER" id="PTHR43302">
    <property type="entry name" value="TRANSPORTER ARSB-RELATED"/>
    <property type="match status" value="1"/>
</dbReference>
<comment type="subcellular location">
    <subcellularLocation>
        <location evidence="1">Cell membrane</location>
        <topology evidence="1">Multi-pass membrane protein</topology>
    </subcellularLocation>
</comment>
<evidence type="ECO:0000256" key="8">
    <source>
        <dbReference type="SAM" id="Phobius"/>
    </source>
</evidence>
<evidence type="ECO:0000256" key="5">
    <source>
        <dbReference type="ARBA" id="ARBA00022692"/>
    </source>
</evidence>
<feature type="transmembrane region" description="Helical" evidence="8">
    <location>
        <begin position="222"/>
        <end position="242"/>
    </location>
</feature>
<feature type="transmembrane region" description="Helical" evidence="8">
    <location>
        <begin position="248"/>
        <end position="267"/>
    </location>
</feature>
<keyword evidence="4" id="KW-1003">Cell membrane</keyword>
<keyword evidence="7 8" id="KW-0472">Membrane</keyword>
<gene>
    <name evidence="10" type="ORF">ACFPO9_22435</name>
</gene>
<evidence type="ECO:0000256" key="6">
    <source>
        <dbReference type="ARBA" id="ARBA00022989"/>
    </source>
</evidence>
<feature type="transmembrane region" description="Helical" evidence="8">
    <location>
        <begin position="398"/>
        <end position="418"/>
    </location>
</feature>
<dbReference type="InterPro" id="IPR000802">
    <property type="entry name" value="Arsenical_pump_ArsB"/>
</dbReference>
<evidence type="ECO:0000256" key="7">
    <source>
        <dbReference type="ARBA" id="ARBA00023136"/>
    </source>
</evidence>
<dbReference type="InterPro" id="IPR004680">
    <property type="entry name" value="Cit_transptr-like_dom"/>
</dbReference>
<feature type="transmembrane region" description="Helical" evidence="8">
    <location>
        <begin position="63"/>
        <end position="86"/>
    </location>
</feature>
<proteinExistence type="inferred from homology"/>
<comment type="caution">
    <text evidence="10">The sequence shown here is derived from an EMBL/GenBank/DDBJ whole genome shotgun (WGS) entry which is preliminary data.</text>
</comment>
<keyword evidence="11" id="KW-1185">Reference proteome</keyword>
<evidence type="ECO:0000313" key="10">
    <source>
        <dbReference type="EMBL" id="MFC5551287.1"/>
    </source>
</evidence>
<dbReference type="Pfam" id="PF03600">
    <property type="entry name" value="CitMHS"/>
    <property type="match status" value="1"/>
</dbReference>
<keyword evidence="5 8" id="KW-0812">Transmembrane</keyword>
<dbReference type="RefSeq" id="WP_379775179.1">
    <property type="nucleotide sequence ID" value="NZ_JBHSMZ010000017.1"/>
</dbReference>
<feature type="transmembrane region" description="Helical" evidence="8">
    <location>
        <begin position="142"/>
        <end position="160"/>
    </location>
</feature>
<evidence type="ECO:0000313" key="11">
    <source>
        <dbReference type="Proteomes" id="UP001596086"/>
    </source>
</evidence>